<evidence type="ECO:0008006" key="3">
    <source>
        <dbReference type="Google" id="ProtNLM"/>
    </source>
</evidence>
<evidence type="ECO:0000313" key="2">
    <source>
        <dbReference type="Proteomes" id="UP001172155"/>
    </source>
</evidence>
<dbReference type="EMBL" id="JAUKUD010000002">
    <property type="protein sequence ID" value="KAK0750849.1"/>
    <property type="molecule type" value="Genomic_DNA"/>
</dbReference>
<organism evidence="1 2">
    <name type="scientific">Schizothecium vesticola</name>
    <dbReference type="NCBI Taxonomy" id="314040"/>
    <lineage>
        <taxon>Eukaryota</taxon>
        <taxon>Fungi</taxon>
        <taxon>Dikarya</taxon>
        <taxon>Ascomycota</taxon>
        <taxon>Pezizomycotina</taxon>
        <taxon>Sordariomycetes</taxon>
        <taxon>Sordariomycetidae</taxon>
        <taxon>Sordariales</taxon>
        <taxon>Schizotheciaceae</taxon>
        <taxon>Schizothecium</taxon>
    </lineage>
</organism>
<protein>
    <recommendedName>
        <fullName evidence="3">Fucose-specific lectin</fullName>
    </recommendedName>
</protein>
<proteinExistence type="predicted"/>
<sequence length="244" mass="25371">MNVYGVLSVASGTTTTLMPCRLSPGFLPMNLTTHPMLSGYGLGACSDGKNTGFLFYLANVSKSQVGIYKTTITSQQNSPPAPTPVSSFAFQVNPTSRLGAVYGNLADTAGPTAYVVFQDSQNALHLAASDGTLNLLVTPAGNPAMANTPVAYFPLGNQLIVYYFNSEATTIVYRVNILSALKQAEHQTLSEMPTPNGHTQLTAVLNPATVVTNSSGTSGTAFVSYIANGGGSIGTWADEVTTAS</sequence>
<accession>A0AA40F4C8</accession>
<comment type="caution">
    <text evidence="1">The sequence shown here is derived from an EMBL/GenBank/DDBJ whole genome shotgun (WGS) entry which is preliminary data.</text>
</comment>
<dbReference type="Gene3D" id="2.120.10.70">
    <property type="entry name" value="Fucose-specific lectin"/>
    <property type="match status" value="1"/>
</dbReference>
<name>A0AA40F4C8_9PEZI</name>
<gene>
    <name evidence="1" type="ORF">B0T18DRAFT_425589</name>
</gene>
<dbReference type="SUPFAM" id="SSF89372">
    <property type="entry name" value="Fucose-specific lectin"/>
    <property type="match status" value="1"/>
</dbReference>
<keyword evidence="2" id="KW-1185">Reference proteome</keyword>
<dbReference type="Proteomes" id="UP001172155">
    <property type="component" value="Unassembled WGS sequence"/>
</dbReference>
<reference evidence="1" key="1">
    <citation type="submission" date="2023-06" db="EMBL/GenBank/DDBJ databases">
        <title>Genome-scale phylogeny and comparative genomics of the fungal order Sordariales.</title>
        <authorList>
            <consortium name="Lawrence Berkeley National Laboratory"/>
            <person name="Hensen N."/>
            <person name="Bonometti L."/>
            <person name="Westerberg I."/>
            <person name="Brannstrom I.O."/>
            <person name="Guillou S."/>
            <person name="Cros-Aarteil S."/>
            <person name="Calhoun S."/>
            <person name="Haridas S."/>
            <person name="Kuo A."/>
            <person name="Mondo S."/>
            <person name="Pangilinan J."/>
            <person name="Riley R."/>
            <person name="LaButti K."/>
            <person name="Andreopoulos B."/>
            <person name="Lipzen A."/>
            <person name="Chen C."/>
            <person name="Yanf M."/>
            <person name="Daum C."/>
            <person name="Ng V."/>
            <person name="Clum A."/>
            <person name="Steindorff A."/>
            <person name="Ohm R."/>
            <person name="Martin F."/>
            <person name="Silar P."/>
            <person name="Natvig D."/>
            <person name="Lalanne C."/>
            <person name="Gautier V."/>
            <person name="Ament-velasquez S.L."/>
            <person name="Kruys A."/>
            <person name="Hutchinson M.I."/>
            <person name="Powell A.J."/>
            <person name="Barry K."/>
            <person name="Miller A.N."/>
            <person name="Grigoriev I.V."/>
            <person name="Debuchy R."/>
            <person name="Gladieux P."/>
            <person name="Thoren M.H."/>
            <person name="Johannesson H."/>
        </authorList>
    </citation>
    <scope>NUCLEOTIDE SEQUENCE</scope>
    <source>
        <strain evidence="1">SMH3187-1</strain>
    </source>
</reference>
<evidence type="ECO:0000313" key="1">
    <source>
        <dbReference type="EMBL" id="KAK0750849.1"/>
    </source>
</evidence>
<dbReference type="AlphaFoldDB" id="A0AA40F4C8"/>